<feature type="compositionally biased region" description="Pro residues" evidence="1">
    <location>
        <begin position="1"/>
        <end position="10"/>
    </location>
</feature>
<sequence length="171" mass="18168">PRPRAAPPSRGPRAAPRAGAWTCPPLPWASRPPLASGLAFPDLPAWKREETRAKTAAGSGCSKHGPAGGCRLALRRQLKEDGHHHHAPAVPARSYSEECGAVVGPAGPVESPAEVGCGRGQQGGRKEAPARPLRPGFAFPFFSPEMKWEDICVDVHFLLARSQVVELGKHS</sequence>
<reference evidence="3" key="1">
    <citation type="submission" date="2025-08" db="UniProtKB">
        <authorList>
            <consortium name="RefSeq"/>
        </authorList>
    </citation>
    <scope>IDENTIFICATION</scope>
</reference>
<feature type="compositionally biased region" description="Low complexity" evidence="1">
    <location>
        <begin position="11"/>
        <end position="20"/>
    </location>
</feature>
<proteinExistence type="predicted"/>
<evidence type="ECO:0000313" key="3">
    <source>
        <dbReference type="RefSeq" id="XP_008049588.2"/>
    </source>
</evidence>
<feature type="non-terminal residue" evidence="3">
    <location>
        <position position="1"/>
    </location>
</feature>
<feature type="region of interest" description="Disordered" evidence="1">
    <location>
        <begin position="1"/>
        <end position="27"/>
    </location>
</feature>
<dbReference type="KEGG" id="csyr:103252803"/>
<dbReference type="RefSeq" id="XP_008049588.2">
    <property type="nucleotide sequence ID" value="XM_008051397.1"/>
</dbReference>
<organism evidence="2 3">
    <name type="scientific">Carlito syrichta</name>
    <name type="common">Philippine tarsier</name>
    <name type="synonym">Tarsius syrichta</name>
    <dbReference type="NCBI Taxonomy" id="1868482"/>
    <lineage>
        <taxon>Eukaryota</taxon>
        <taxon>Metazoa</taxon>
        <taxon>Chordata</taxon>
        <taxon>Craniata</taxon>
        <taxon>Vertebrata</taxon>
        <taxon>Euteleostomi</taxon>
        <taxon>Mammalia</taxon>
        <taxon>Eutheria</taxon>
        <taxon>Euarchontoglires</taxon>
        <taxon>Primates</taxon>
        <taxon>Haplorrhini</taxon>
        <taxon>Tarsiiformes</taxon>
        <taxon>Tarsiidae</taxon>
        <taxon>Carlito</taxon>
    </lineage>
</organism>
<evidence type="ECO:0000256" key="1">
    <source>
        <dbReference type="SAM" id="MobiDB-lite"/>
    </source>
</evidence>
<gene>
    <name evidence="3" type="primary">LOC103252803</name>
</gene>
<dbReference type="AlphaFoldDB" id="A0A1U7SZM8"/>
<dbReference type="GeneID" id="103252803"/>
<protein>
    <submittedName>
        <fullName evidence="3">Uncharacterized protein LOC103252803</fullName>
    </submittedName>
</protein>
<keyword evidence="2" id="KW-1185">Reference proteome</keyword>
<dbReference type="Proteomes" id="UP000189704">
    <property type="component" value="Unplaced"/>
</dbReference>
<evidence type="ECO:0000313" key="2">
    <source>
        <dbReference type="Proteomes" id="UP000189704"/>
    </source>
</evidence>
<name>A0A1U7SZM8_CARSF</name>
<accession>A0A1U7SZM8</accession>